<keyword evidence="1" id="KW-0812">Transmembrane</keyword>
<keyword evidence="1" id="KW-0472">Membrane</keyword>
<accession>A0A9P9E8R2</accession>
<evidence type="ECO:0000313" key="3">
    <source>
        <dbReference type="Proteomes" id="UP000738349"/>
    </source>
</evidence>
<feature type="non-terminal residue" evidence="2">
    <location>
        <position position="1"/>
    </location>
</feature>
<feature type="transmembrane region" description="Helical" evidence="1">
    <location>
        <begin position="89"/>
        <end position="107"/>
    </location>
</feature>
<feature type="non-terminal residue" evidence="2">
    <location>
        <position position="722"/>
    </location>
</feature>
<proteinExistence type="predicted"/>
<evidence type="ECO:0000256" key="1">
    <source>
        <dbReference type="SAM" id="Phobius"/>
    </source>
</evidence>
<organism evidence="2 3">
    <name type="scientific">Dactylonectria macrodidyma</name>
    <dbReference type="NCBI Taxonomy" id="307937"/>
    <lineage>
        <taxon>Eukaryota</taxon>
        <taxon>Fungi</taxon>
        <taxon>Dikarya</taxon>
        <taxon>Ascomycota</taxon>
        <taxon>Pezizomycotina</taxon>
        <taxon>Sordariomycetes</taxon>
        <taxon>Hypocreomycetidae</taxon>
        <taxon>Hypocreales</taxon>
        <taxon>Nectriaceae</taxon>
        <taxon>Dactylonectria</taxon>
    </lineage>
</organism>
<name>A0A9P9E8R2_9HYPO</name>
<keyword evidence="1" id="KW-1133">Transmembrane helix</keyword>
<dbReference type="AlphaFoldDB" id="A0A9P9E8R2"/>
<feature type="transmembrane region" description="Helical" evidence="1">
    <location>
        <begin position="496"/>
        <end position="515"/>
    </location>
</feature>
<comment type="caution">
    <text evidence="2">The sequence shown here is derived from an EMBL/GenBank/DDBJ whole genome shotgun (WGS) entry which is preliminary data.</text>
</comment>
<sequence>YTGKDILGRERTSPYDDRRIDFDTGKFVPLEVQSTSKVLNGYGGSTWKRREIKGIGPLTLVLANWPFKNFEEWDELPKKDGPFWFFLDYFWKSVLLVPIMVFLGTFFRPATVEPEFNGRYTPVPYRYFGRAKKSRNPKDDTFAEDDHHNSADARERLERALLPRMLCFLSQPPTREIDSDTGEDYLEKNKRNCPEYLFVAWSGKHFDNDDLKAVQKLHELARHATKEAGLKCYWLSLECISNESDAKTSLDIWRMSDVVRGCKELAVLLRSPADGEFVEDLLREWTQSIWTFPELLLSPGRRLTTYYYGPTPESPWVKEIVSKNQLAARCLSTDEDRYQVRRLLDHYLGNLKMSDLELMTVALHCFSSRVTTHQYLPGDYSYALMGLVGRRPRVSPTDSAFLAFARLSLENYNSRLFERFVCLLPAERNQPWHKIKDAYGAQLWDIEPSVQVAGIGLRDDDVVILDGCRAATVHWDRFRPVWYAKRISTKRKLLRWLLRLNFIPLIIGLVLVALADQNQGSSWTITGDYQSRDDNSMAGAGAFFLIYSLSVYIAAPWIIQTVYGGKFWHTQPFFFGFEGYVPIGDIEAKIFGTSKGRLTWSHYASSPLSHHVIKDERWVVPRDPLQNPKTKHLVESAAHAKPGESRVFTIVDTYSMTATLFEANRPPEVLLVCGSEGGMQRALGCSFEWTTSTLYKETVLRLETRSLERMDRIKRVRLGIKR</sequence>
<feature type="transmembrane region" description="Helical" evidence="1">
    <location>
        <begin position="535"/>
        <end position="559"/>
    </location>
</feature>
<evidence type="ECO:0000313" key="2">
    <source>
        <dbReference type="EMBL" id="KAH7132689.1"/>
    </source>
</evidence>
<dbReference type="Proteomes" id="UP000738349">
    <property type="component" value="Unassembled WGS sequence"/>
</dbReference>
<keyword evidence="3" id="KW-1185">Reference proteome</keyword>
<dbReference type="EMBL" id="JAGMUV010000016">
    <property type="protein sequence ID" value="KAH7132689.1"/>
    <property type="molecule type" value="Genomic_DNA"/>
</dbReference>
<dbReference type="OrthoDB" id="2624308at2759"/>
<reference evidence="2" key="1">
    <citation type="journal article" date="2021" name="Nat. Commun.">
        <title>Genetic determinants of endophytism in the Arabidopsis root mycobiome.</title>
        <authorList>
            <person name="Mesny F."/>
            <person name="Miyauchi S."/>
            <person name="Thiergart T."/>
            <person name="Pickel B."/>
            <person name="Atanasova L."/>
            <person name="Karlsson M."/>
            <person name="Huettel B."/>
            <person name="Barry K.W."/>
            <person name="Haridas S."/>
            <person name="Chen C."/>
            <person name="Bauer D."/>
            <person name="Andreopoulos W."/>
            <person name="Pangilinan J."/>
            <person name="LaButti K."/>
            <person name="Riley R."/>
            <person name="Lipzen A."/>
            <person name="Clum A."/>
            <person name="Drula E."/>
            <person name="Henrissat B."/>
            <person name="Kohler A."/>
            <person name="Grigoriev I.V."/>
            <person name="Martin F.M."/>
            <person name="Hacquard S."/>
        </authorList>
    </citation>
    <scope>NUCLEOTIDE SEQUENCE</scope>
    <source>
        <strain evidence="2">MPI-CAGE-AT-0147</strain>
    </source>
</reference>
<gene>
    <name evidence="2" type="ORF">EDB81DRAFT_904471</name>
</gene>
<protein>
    <submittedName>
        <fullName evidence="2">Uncharacterized protein</fullName>
    </submittedName>
</protein>